<dbReference type="Pfam" id="PF04672">
    <property type="entry name" value="Methyltransf_19"/>
    <property type="match status" value="1"/>
</dbReference>
<evidence type="ECO:0000313" key="9">
    <source>
        <dbReference type="Proteomes" id="UP000295578"/>
    </source>
</evidence>
<reference evidence="8 9" key="1">
    <citation type="submission" date="2019-03" db="EMBL/GenBank/DDBJ databases">
        <title>Draft genome sequences of novel Actinobacteria.</title>
        <authorList>
            <person name="Sahin N."/>
            <person name="Ay H."/>
            <person name="Saygin H."/>
        </authorList>
    </citation>
    <scope>NUCLEOTIDE SEQUENCE [LARGE SCALE GENOMIC DNA]</scope>
    <source>
        <strain evidence="8 9">DSM 45941</strain>
    </source>
</reference>
<comment type="caution">
    <text evidence="8">The sequence shown here is derived from an EMBL/GenBank/DDBJ whole genome shotgun (WGS) entry which is preliminary data.</text>
</comment>
<keyword evidence="9" id="KW-1185">Reference proteome</keyword>
<dbReference type="SUPFAM" id="SSF46894">
    <property type="entry name" value="C-terminal effector domain of the bipartite response regulators"/>
    <property type="match status" value="1"/>
</dbReference>
<dbReference type="SUPFAM" id="SSF53335">
    <property type="entry name" value="S-adenosyl-L-methionine-dependent methyltransferases"/>
    <property type="match status" value="1"/>
</dbReference>
<dbReference type="PANTHER" id="PTHR35807:SF1">
    <property type="entry name" value="TRANSCRIPTIONAL REGULATOR REDD"/>
    <property type="match status" value="1"/>
</dbReference>
<dbReference type="InterPro" id="IPR029063">
    <property type="entry name" value="SAM-dependent_MTases_sf"/>
</dbReference>
<dbReference type="OrthoDB" id="3450947at2"/>
<dbReference type="CDD" id="cd02440">
    <property type="entry name" value="AdoMet_MTases"/>
    <property type="match status" value="1"/>
</dbReference>
<evidence type="ECO:0000313" key="8">
    <source>
        <dbReference type="EMBL" id="TDD67151.1"/>
    </source>
</evidence>
<evidence type="ECO:0000256" key="3">
    <source>
        <dbReference type="ARBA" id="ARBA00023125"/>
    </source>
</evidence>
<dbReference type="RefSeq" id="WP_132203590.1">
    <property type="nucleotide sequence ID" value="NZ_SMKY01000293.1"/>
</dbReference>
<dbReference type="CDD" id="cd15831">
    <property type="entry name" value="BTAD"/>
    <property type="match status" value="1"/>
</dbReference>
<feature type="domain" description="Bacterial transcriptional activator" evidence="7">
    <location>
        <begin position="96"/>
        <end position="230"/>
    </location>
</feature>
<evidence type="ECO:0000256" key="4">
    <source>
        <dbReference type="ARBA" id="ARBA00023163"/>
    </source>
</evidence>
<dbReference type="InterPro" id="IPR005158">
    <property type="entry name" value="BTAD"/>
</dbReference>
<keyword evidence="2" id="KW-0805">Transcription regulation</keyword>
<protein>
    <recommendedName>
        <fullName evidence="10">Bacterial transcriptional activator domain-containing protein</fullName>
    </recommendedName>
</protein>
<accession>A0A4R5A5D8</accession>
<dbReference type="Gene3D" id="1.25.40.10">
    <property type="entry name" value="Tetratricopeptide repeat domain"/>
    <property type="match status" value="1"/>
</dbReference>
<keyword evidence="5" id="KW-0175">Coiled coil</keyword>
<dbReference type="GO" id="GO:0006355">
    <property type="term" value="P:regulation of DNA-templated transcription"/>
    <property type="evidence" value="ECO:0007669"/>
    <property type="project" value="InterPro"/>
</dbReference>
<feature type="coiled-coil region" evidence="5">
    <location>
        <begin position="148"/>
        <end position="175"/>
    </location>
</feature>
<dbReference type="InterPro" id="IPR006764">
    <property type="entry name" value="SAM_dep_MeTrfase_SAV2177_type"/>
</dbReference>
<dbReference type="Proteomes" id="UP000295578">
    <property type="component" value="Unassembled WGS sequence"/>
</dbReference>
<sequence>MELRILGHRLVVKDDAGTSIVMSRGQVRELLCALAIGSGSVVSTSVLIEQLWEQSGGDPTKGLKQAVYNARQLLPKGRLRTEEGGYRLHLVETDFFDLIEFRRLTDEARAVRDTAPQNAVALYQHALSLWGTPPLGDLPQAVGMEPQRQSLLGELQDAREELAEALLQVNDFREVVTLAARWLFEDPFNEHLRGLLMLAHNSAGRKGEALRTYRDGIALLGSDARPGGWLEGVAAQITENRPSTSWKPRPVWLASEAQRQVGGIDTTVPSPARIYDCLLGGKDNFAVDREAATIMAQAYPPTVQVARVNRAFVIRAVRYLAKEAGIRQFIDVGTGLPTMENVHEVARRVGPDARVLYVDHDPIVCAYGRALLATDDNVDLIQADVRHPQDILEHPTTRRLIDVGQPLAILVAAVMHFVPDEDDPRAIVTAYSQALPPGGYLVISHSTIPSTVDQHLARTAKDAWGEGRSGIHPRDHATIARFFDGLTLVEPGRLVDAPDWRPDLASDKVESGLGTWWVGVGRKDG</sequence>
<dbReference type="GO" id="GO:0003677">
    <property type="term" value="F:DNA binding"/>
    <property type="evidence" value="ECO:0007669"/>
    <property type="project" value="UniProtKB-KW"/>
</dbReference>
<dbReference type="AlphaFoldDB" id="A0A4R5A5D8"/>
<dbReference type="Gene3D" id="3.40.50.150">
    <property type="entry name" value="Vaccinia Virus protein VP39"/>
    <property type="match status" value="1"/>
</dbReference>
<dbReference type="SUPFAM" id="SSF48452">
    <property type="entry name" value="TPR-like"/>
    <property type="match status" value="1"/>
</dbReference>
<organism evidence="8 9">
    <name type="scientific">Actinomadura darangshiensis</name>
    <dbReference type="NCBI Taxonomy" id="705336"/>
    <lineage>
        <taxon>Bacteria</taxon>
        <taxon>Bacillati</taxon>
        <taxon>Actinomycetota</taxon>
        <taxon>Actinomycetes</taxon>
        <taxon>Streptosporangiales</taxon>
        <taxon>Thermomonosporaceae</taxon>
        <taxon>Actinomadura</taxon>
    </lineage>
</organism>
<dbReference type="InterPro" id="IPR036388">
    <property type="entry name" value="WH-like_DNA-bd_sf"/>
</dbReference>
<evidence type="ECO:0000256" key="5">
    <source>
        <dbReference type="SAM" id="Coils"/>
    </source>
</evidence>
<dbReference type="PANTHER" id="PTHR35807">
    <property type="entry name" value="TRANSCRIPTIONAL REGULATOR REDD-RELATED"/>
    <property type="match status" value="1"/>
</dbReference>
<feature type="domain" description="OmpR/PhoB-type" evidence="6">
    <location>
        <begin position="17"/>
        <end position="88"/>
    </location>
</feature>
<dbReference type="InterPro" id="IPR016032">
    <property type="entry name" value="Sig_transdc_resp-reg_C-effctor"/>
</dbReference>
<dbReference type="InterPro" id="IPR001867">
    <property type="entry name" value="OmpR/PhoB-type_DNA-bd"/>
</dbReference>
<dbReference type="EMBL" id="SMKY01000293">
    <property type="protein sequence ID" value="TDD67151.1"/>
    <property type="molecule type" value="Genomic_DNA"/>
</dbReference>
<evidence type="ECO:0000259" key="7">
    <source>
        <dbReference type="SMART" id="SM01043"/>
    </source>
</evidence>
<dbReference type="SMART" id="SM00862">
    <property type="entry name" value="Trans_reg_C"/>
    <property type="match status" value="1"/>
</dbReference>
<evidence type="ECO:0000256" key="2">
    <source>
        <dbReference type="ARBA" id="ARBA00023015"/>
    </source>
</evidence>
<evidence type="ECO:0000259" key="6">
    <source>
        <dbReference type="SMART" id="SM00862"/>
    </source>
</evidence>
<keyword evidence="3" id="KW-0238">DNA-binding</keyword>
<name>A0A4R5A5D8_9ACTN</name>
<evidence type="ECO:0008006" key="10">
    <source>
        <dbReference type="Google" id="ProtNLM"/>
    </source>
</evidence>
<dbReference type="GO" id="GO:0000160">
    <property type="term" value="P:phosphorelay signal transduction system"/>
    <property type="evidence" value="ECO:0007669"/>
    <property type="project" value="InterPro"/>
</dbReference>
<comment type="similarity">
    <text evidence="1">Belongs to the AfsR/DnrI/RedD regulatory family.</text>
</comment>
<keyword evidence="4" id="KW-0804">Transcription</keyword>
<dbReference type="Gene3D" id="1.10.10.10">
    <property type="entry name" value="Winged helix-like DNA-binding domain superfamily/Winged helix DNA-binding domain"/>
    <property type="match status" value="1"/>
</dbReference>
<dbReference type="InterPro" id="IPR011990">
    <property type="entry name" value="TPR-like_helical_dom_sf"/>
</dbReference>
<evidence type="ECO:0000256" key="1">
    <source>
        <dbReference type="ARBA" id="ARBA00005820"/>
    </source>
</evidence>
<gene>
    <name evidence="8" type="ORF">E1293_38335</name>
</gene>
<proteinExistence type="inferred from homology"/>
<dbReference type="Pfam" id="PF03704">
    <property type="entry name" value="BTAD"/>
    <property type="match status" value="1"/>
</dbReference>
<dbReference type="SMART" id="SM01043">
    <property type="entry name" value="BTAD"/>
    <property type="match status" value="1"/>
</dbReference>
<dbReference type="InterPro" id="IPR051677">
    <property type="entry name" value="AfsR-DnrI-RedD_regulator"/>
</dbReference>